<gene>
    <name evidence="2" type="ORF">P5673_019643</name>
</gene>
<name>A0AAD9QBB2_ACRCE</name>
<dbReference type="PANTHER" id="PTHR33309">
    <property type="entry name" value="KERATIN, ULTRA HIGH-SULFUR MATRIX PROTEIN-LIKE"/>
    <property type="match status" value="1"/>
</dbReference>
<sequence>MKWSLKHDTIFGRELLSWELWKYRSGTRERGNCFDEICKILNNIKEPQFCVSQKSLRDRLKILERDCKARKREAERGSGISPEYREIDQIMEDYLERRDEEEAKQGKESTEDRNKEYQDKTAGEKMRERAMERLAQTKKRNGHDEPRKRRHKSNDTLDYLREAAEME</sequence>
<evidence type="ECO:0000313" key="3">
    <source>
        <dbReference type="Proteomes" id="UP001249851"/>
    </source>
</evidence>
<dbReference type="Proteomes" id="UP001249851">
    <property type="component" value="Unassembled WGS sequence"/>
</dbReference>
<evidence type="ECO:0000313" key="2">
    <source>
        <dbReference type="EMBL" id="KAK2558073.1"/>
    </source>
</evidence>
<keyword evidence="3" id="KW-1185">Reference proteome</keyword>
<dbReference type="EMBL" id="JARQWQ010000046">
    <property type="protein sequence ID" value="KAK2558073.1"/>
    <property type="molecule type" value="Genomic_DNA"/>
</dbReference>
<dbReference type="AlphaFoldDB" id="A0AAD9QBB2"/>
<organism evidence="2 3">
    <name type="scientific">Acropora cervicornis</name>
    <name type="common">Staghorn coral</name>
    <dbReference type="NCBI Taxonomy" id="6130"/>
    <lineage>
        <taxon>Eukaryota</taxon>
        <taxon>Metazoa</taxon>
        <taxon>Cnidaria</taxon>
        <taxon>Anthozoa</taxon>
        <taxon>Hexacorallia</taxon>
        <taxon>Scleractinia</taxon>
        <taxon>Astrocoeniina</taxon>
        <taxon>Acroporidae</taxon>
        <taxon>Acropora</taxon>
    </lineage>
</organism>
<feature type="compositionally biased region" description="Basic and acidic residues" evidence="1">
    <location>
        <begin position="142"/>
        <end position="167"/>
    </location>
</feature>
<feature type="compositionally biased region" description="Basic and acidic residues" evidence="1">
    <location>
        <begin position="95"/>
        <end position="132"/>
    </location>
</feature>
<protein>
    <submittedName>
        <fullName evidence="2">Uncharacterized protein</fullName>
    </submittedName>
</protein>
<comment type="caution">
    <text evidence="2">The sequence shown here is derived from an EMBL/GenBank/DDBJ whole genome shotgun (WGS) entry which is preliminary data.</text>
</comment>
<proteinExistence type="predicted"/>
<reference evidence="2" key="1">
    <citation type="journal article" date="2023" name="G3 (Bethesda)">
        <title>Whole genome assembly and annotation of the endangered Caribbean coral Acropora cervicornis.</title>
        <authorList>
            <person name="Selwyn J.D."/>
            <person name="Vollmer S.V."/>
        </authorList>
    </citation>
    <scope>NUCLEOTIDE SEQUENCE</scope>
    <source>
        <strain evidence="2">K2</strain>
    </source>
</reference>
<evidence type="ECO:0000256" key="1">
    <source>
        <dbReference type="SAM" id="MobiDB-lite"/>
    </source>
</evidence>
<reference evidence="2" key="2">
    <citation type="journal article" date="2023" name="Science">
        <title>Genomic signatures of disease resistance in endangered staghorn corals.</title>
        <authorList>
            <person name="Vollmer S.V."/>
            <person name="Selwyn J.D."/>
            <person name="Despard B.A."/>
            <person name="Roesel C.L."/>
        </authorList>
    </citation>
    <scope>NUCLEOTIDE SEQUENCE</scope>
    <source>
        <strain evidence="2">K2</strain>
    </source>
</reference>
<feature type="region of interest" description="Disordered" evidence="1">
    <location>
        <begin position="95"/>
        <end position="167"/>
    </location>
</feature>
<accession>A0AAD9QBB2</accession>
<dbReference type="PANTHER" id="PTHR33309:SF1">
    <property type="entry name" value="MYB_SANT-LIKE DNA-BINDING DOMAIN-CONTAINING PROTEIN"/>
    <property type="match status" value="1"/>
</dbReference>